<dbReference type="SUPFAM" id="SSF81383">
    <property type="entry name" value="F-box domain"/>
    <property type="match status" value="1"/>
</dbReference>
<dbReference type="InterPro" id="IPR001810">
    <property type="entry name" value="F-box_dom"/>
</dbReference>
<gene>
    <name evidence="2" type="primary">fnkD-2</name>
    <name evidence="2" type="ORF">PPL_10819</name>
</gene>
<evidence type="ECO:0000313" key="3">
    <source>
        <dbReference type="Proteomes" id="UP000001396"/>
    </source>
</evidence>
<dbReference type="Pfam" id="PF00646">
    <property type="entry name" value="F-box"/>
    <property type="match status" value="1"/>
</dbReference>
<keyword evidence="3" id="KW-1185">Reference proteome</keyword>
<comment type="caution">
    <text evidence="2">The sequence shown here is derived from an EMBL/GenBank/DDBJ whole genome shotgun (WGS) entry which is preliminary data.</text>
</comment>
<dbReference type="GeneID" id="31366288"/>
<accession>D3BS27</accession>
<dbReference type="InParanoid" id="D3BS27"/>
<dbReference type="Gene3D" id="1.20.1280.50">
    <property type="match status" value="1"/>
</dbReference>
<dbReference type="CDD" id="cd09917">
    <property type="entry name" value="F-box_SF"/>
    <property type="match status" value="1"/>
</dbReference>
<proteinExistence type="predicted"/>
<protein>
    <submittedName>
        <fullName evidence="2">FNIP repeat-containing protein</fullName>
    </submittedName>
</protein>
<dbReference type="InterPro" id="IPR008615">
    <property type="entry name" value="FNIP"/>
</dbReference>
<dbReference type="Proteomes" id="UP000001396">
    <property type="component" value="Unassembled WGS sequence"/>
</dbReference>
<dbReference type="PANTHER" id="PTHR32134:SF169">
    <property type="entry name" value="FNIP REPEAT-CONTAINING PROTEIN-RELATED"/>
    <property type="match status" value="1"/>
</dbReference>
<dbReference type="RefSeq" id="XP_020427898.1">
    <property type="nucleotide sequence ID" value="XM_020581582.1"/>
</dbReference>
<dbReference type="EMBL" id="ADBJ01000051">
    <property type="protein sequence ID" value="EFA75764.1"/>
    <property type="molecule type" value="Genomic_DNA"/>
</dbReference>
<dbReference type="FunCoup" id="D3BS27">
    <property type="interactions" value="38"/>
</dbReference>
<dbReference type="InterPro" id="IPR051251">
    <property type="entry name" value="STK_FNIP-Repeat"/>
</dbReference>
<dbReference type="Pfam" id="PF05725">
    <property type="entry name" value="FNIP"/>
    <property type="match status" value="3"/>
</dbReference>
<dbReference type="PANTHER" id="PTHR32134">
    <property type="entry name" value="FNIP REPEAT-CONTAINING PROTEIN"/>
    <property type="match status" value="1"/>
</dbReference>
<feature type="domain" description="F-box" evidence="1">
    <location>
        <begin position="10"/>
        <end position="40"/>
    </location>
</feature>
<dbReference type="AlphaFoldDB" id="D3BS27"/>
<sequence length="593" mass="68426">MNNQTDKIVNLSHLILNKIISYLDDNIDIICFSLVCKRWYKDRDKYLLFNTDSIDLFSLNTTDINQNHKHFNLPSYQNTFMKSVQSKTDCLLVIGYKTYHNYDYHFDDARNLKSIPSNVSVVSLDTDIVIQQNQEYLYRLLSESQSVTMLKGCRTLKYGLPKSIKSIEFHNFNEPLVQGSLPNSLEVLDFGRGFKQEILPGVLPNALRTLTLNNYDYEIQPGVLPVGLLEFSLNFYNFLLKPGVLPVGLLKCYLYSYNFEIIPGVLPQGLLNFSLESSNGYQYQMQPGVFPSSIEFLSFENYSQPNQEDLQYSAESCLPISWLQEISTLPNLQSLFIYFPYQEGDGNTIFNVNYLPPTIKSFDFIVPRTILRGTMPTSLKKFYFEDYTFKDEIFPETSQYHLELLEYENKIIHAIPSNIKINEIIVRGNSKEQKITIPSGVGKIKFYIDWSNSNGKIMDFDDNGATNDQSCSLRELCVFSFKDRPKVNLPNTIELLDLGWSDLNETLDLVPSSVRTLVYKYQSHINITIPNTVKTITNIIGNFGFNHKQTIRKLDDNYYLLYGYYENKGNSGNLITRIFHHSKLVEILSTKIQ</sequence>
<dbReference type="InterPro" id="IPR036047">
    <property type="entry name" value="F-box-like_dom_sf"/>
</dbReference>
<reference evidence="2 3" key="1">
    <citation type="journal article" date="2011" name="Genome Res.">
        <title>Phylogeny-wide analysis of social amoeba genomes highlights ancient origins for complex intercellular communication.</title>
        <authorList>
            <person name="Heidel A.J."/>
            <person name="Lawal H.M."/>
            <person name="Felder M."/>
            <person name="Schilde C."/>
            <person name="Helps N.R."/>
            <person name="Tunggal B."/>
            <person name="Rivero F."/>
            <person name="John U."/>
            <person name="Schleicher M."/>
            <person name="Eichinger L."/>
            <person name="Platzer M."/>
            <person name="Noegel A.A."/>
            <person name="Schaap P."/>
            <person name="Gloeckner G."/>
        </authorList>
    </citation>
    <scope>NUCLEOTIDE SEQUENCE [LARGE SCALE GENOMIC DNA]</scope>
    <source>
        <strain evidence="3">ATCC 26659 / Pp 5 / PN500</strain>
    </source>
</reference>
<name>D3BS27_HETP5</name>
<evidence type="ECO:0000313" key="2">
    <source>
        <dbReference type="EMBL" id="EFA75764.1"/>
    </source>
</evidence>
<organism evidence="2 3">
    <name type="scientific">Heterostelium pallidum (strain ATCC 26659 / Pp 5 / PN500)</name>
    <name type="common">Cellular slime mold</name>
    <name type="synonym">Polysphondylium pallidum</name>
    <dbReference type="NCBI Taxonomy" id="670386"/>
    <lineage>
        <taxon>Eukaryota</taxon>
        <taxon>Amoebozoa</taxon>
        <taxon>Evosea</taxon>
        <taxon>Eumycetozoa</taxon>
        <taxon>Dictyostelia</taxon>
        <taxon>Acytosteliales</taxon>
        <taxon>Acytosteliaceae</taxon>
        <taxon>Heterostelium</taxon>
    </lineage>
</organism>
<evidence type="ECO:0000259" key="1">
    <source>
        <dbReference type="Pfam" id="PF00646"/>
    </source>
</evidence>